<organism evidence="1 2">
    <name type="scientific">Mycena pura</name>
    <dbReference type="NCBI Taxonomy" id="153505"/>
    <lineage>
        <taxon>Eukaryota</taxon>
        <taxon>Fungi</taxon>
        <taxon>Dikarya</taxon>
        <taxon>Basidiomycota</taxon>
        <taxon>Agaricomycotina</taxon>
        <taxon>Agaricomycetes</taxon>
        <taxon>Agaricomycetidae</taxon>
        <taxon>Agaricales</taxon>
        <taxon>Marasmiineae</taxon>
        <taxon>Mycenaceae</taxon>
        <taxon>Mycena</taxon>
    </lineage>
</organism>
<comment type="caution">
    <text evidence="1">The sequence shown here is derived from an EMBL/GenBank/DDBJ whole genome shotgun (WGS) entry which is preliminary data.</text>
</comment>
<reference evidence="1" key="1">
    <citation type="submission" date="2023-03" db="EMBL/GenBank/DDBJ databases">
        <title>Massive genome expansion in bonnet fungi (Mycena s.s.) driven by repeated elements and novel gene families across ecological guilds.</title>
        <authorList>
            <consortium name="Lawrence Berkeley National Laboratory"/>
            <person name="Harder C.B."/>
            <person name="Miyauchi S."/>
            <person name="Viragh M."/>
            <person name="Kuo A."/>
            <person name="Thoen E."/>
            <person name="Andreopoulos B."/>
            <person name="Lu D."/>
            <person name="Skrede I."/>
            <person name="Drula E."/>
            <person name="Henrissat B."/>
            <person name="Morin E."/>
            <person name="Kohler A."/>
            <person name="Barry K."/>
            <person name="LaButti K."/>
            <person name="Morin E."/>
            <person name="Salamov A."/>
            <person name="Lipzen A."/>
            <person name="Mereny Z."/>
            <person name="Hegedus B."/>
            <person name="Baldrian P."/>
            <person name="Stursova M."/>
            <person name="Weitz H."/>
            <person name="Taylor A."/>
            <person name="Grigoriev I.V."/>
            <person name="Nagy L.G."/>
            <person name="Martin F."/>
            <person name="Kauserud H."/>
        </authorList>
    </citation>
    <scope>NUCLEOTIDE SEQUENCE</scope>
    <source>
        <strain evidence="1">9144</strain>
    </source>
</reference>
<dbReference type="EMBL" id="JARJCW010000078">
    <property type="protein sequence ID" value="KAJ7197456.1"/>
    <property type="molecule type" value="Genomic_DNA"/>
</dbReference>
<gene>
    <name evidence="1" type="ORF">GGX14DRAFT_402691</name>
</gene>
<proteinExistence type="predicted"/>
<protein>
    <submittedName>
        <fullName evidence="1">Uncharacterized protein</fullName>
    </submittedName>
</protein>
<evidence type="ECO:0000313" key="1">
    <source>
        <dbReference type="EMBL" id="KAJ7197456.1"/>
    </source>
</evidence>
<dbReference type="Proteomes" id="UP001219525">
    <property type="component" value="Unassembled WGS sequence"/>
</dbReference>
<accession>A0AAD6V528</accession>
<dbReference type="AlphaFoldDB" id="A0AAD6V528"/>
<name>A0AAD6V528_9AGAR</name>
<keyword evidence="2" id="KW-1185">Reference proteome</keyword>
<sequence>MTPARHSMDLHAFFWLSEHLEQEVELYGDSDQHLAGMEIAVTLLGAIEAQTRRIGRRKQSVYQCHGDVECLSLHATGAIRAVAVLPSGDESQMDILVENKSVEGGGPLYRFTV</sequence>
<evidence type="ECO:0000313" key="2">
    <source>
        <dbReference type="Proteomes" id="UP001219525"/>
    </source>
</evidence>